<protein>
    <recommendedName>
        <fullName evidence="2">Nuclease SbcCD subunit D</fullName>
    </recommendedName>
</protein>
<evidence type="ECO:0000259" key="7">
    <source>
        <dbReference type="Pfam" id="PF00149"/>
    </source>
</evidence>
<evidence type="ECO:0000313" key="8">
    <source>
        <dbReference type="EMBL" id="SOC56432.1"/>
    </source>
</evidence>
<evidence type="ECO:0000256" key="6">
    <source>
        <dbReference type="SAM" id="MobiDB-lite"/>
    </source>
</evidence>
<feature type="region of interest" description="Disordered" evidence="6">
    <location>
        <begin position="359"/>
        <end position="407"/>
    </location>
</feature>
<dbReference type="RefSeq" id="WP_097188518.1">
    <property type="nucleotide sequence ID" value="NZ_OBQK01000007.1"/>
</dbReference>
<dbReference type="PIRSF" id="PIRSF033093">
    <property type="entry name" value="UCP_ML1119"/>
    <property type="match status" value="1"/>
</dbReference>
<dbReference type="EMBL" id="OBQK01000007">
    <property type="protein sequence ID" value="SOC56432.1"/>
    <property type="molecule type" value="Genomic_DNA"/>
</dbReference>
<dbReference type="InterPro" id="IPR041796">
    <property type="entry name" value="Mre11_N"/>
</dbReference>
<evidence type="ECO:0000256" key="1">
    <source>
        <dbReference type="ARBA" id="ARBA00010555"/>
    </source>
</evidence>
<dbReference type="InterPro" id="IPR050535">
    <property type="entry name" value="DNA_Repair-Maintenance_Comp"/>
</dbReference>
<evidence type="ECO:0000256" key="2">
    <source>
        <dbReference type="ARBA" id="ARBA00013365"/>
    </source>
</evidence>
<dbReference type="Proteomes" id="UP000219688">
    <property type="component" value="Unassembled WGS sequence"/>
</dbReference>
<dbReference type="SUPFAM" id="SSF56300">
    <property type="entry name" value="Metallo-dependent phosphatases"/>
    <property type="match status" value="1"/>
</dbReference>
<evidence type="ECO:0000256" key="3">
    <source>
        <dbReference type="ARBA" id="ARBA00022722"/>
    </source>
</evidence>
<keyword evidence="9" id="KW-1185">Reference proteome</keyword>
<reference evidence="9" key="1">
    <citation type="submission" date="2017-08" db="EMBL/GenBank/DDBJ databases">
        <authorList>
            <person name="Varghese N."/>
            <person name="Submissions S."/>
        </authorList>
    </citation>
    <scope>NUCLEOTIDE SEQUENCE [LARGE SCALE GENOMIC DNA]</scope>
    <source>
        <strain evidence="9">USBA17B2</strain>
    </source>
</reference>
<keyword evidence="3" id="KW-0540">Nuclease</keyword>
<dbReference type="Pfam" id="PF00149">
    <property type="entry name" value="Metallophos"/>
    <property type="match status" value="1"/>
</dbReference>
<organism evidence="8 9">
    <name type="scientific">Ornithinimicrobium cerasi</name>
    <dbReference type="NCBI Taxonomy" id="2248773"/>
    <lineage>
        <taxon>Bacteria</taxon>
        <taxon>Bacillati</taxon>
        <taxon>Actinomycetota</taxon>
        <taxon>Actinomycetes</taxon>
        <taxon>Micrococcales</taxon>
        <taxon>Ornithinimicrobiaceae</taxon>
        <taxon>Ornithinimicrobium</taxon>
    </lineage>
</organism>
<dbReference type="InterPro" id="IPR029052">
    <property type="entry name" value="Metallo-depent_PP-like"/>
</dbReference>
<keyword evidence="5 8" id="KW-0269">Exonuclease</keyword>
<dbReference type="PANTHER" id="PTHR30337">
    <property type="entry name" value="COMPONENT OF ATP-DEPENDENT DSDNA EXONUCLEASE"/>
    <property type="match status" value="1"/>
</dbReference>
<dbReference type="GO" id="GO:0004527">
    <property type="term" value="F:exonuclease activity"/>
    <property type="evidence" value="ECO:0007669"/>
    <property type="project" value="UniProtKB-KW"/>
</dbReference>
<keyword evidence="4" id="KW-0378">Hydrolase</keyword>
<gene>
    <name evidence="8" type="ORF">SAMN05421879_107180</name>
</gene>
<feature type="domain" description="Calcineurin-like phosphoesterase" evidence="7">
    <location>
        <begin position="3"/>
        <end position="97"/>
    </location>
</feature>
<evidence type="ECO:0000256" key="5">
    <source>
        <dbReference type="ARBA" id="ARBA00022839"/>
    </source>
</evidence>
<name>A0A285VQU6_9MICO</name>
<evidence type="ECO:0000256" key="4">
    <source>
        <dbReference type="ARBA" id="ARBA00022801"/>
    </source>
</evidence>
<accession>A0A285VQU6</accession>
<dbReference type="InterPro" id="IPR004843">
    <property type="entry name" value="Calcineurin-like_PHP"/>
</dbReference>
<dbReference type="CDD" id="cd00840">
    <property type="entry name" value="MPP_Mre11_N"/>
    <property type="match status" value="1"/>
</dbReference>
<dbReference type="Gene3D" id="3.60.21.10">
    <property type="match status" value="1"/>
</dbReference>
<dbReference type="PANTHER" id="PTHR30337:SF0">
    <property type="entry name" value="NUCLEASE SBCCD SUBUNIT D"/>
    <property type="match status" value="1"/>
</dbReference>
<comment type="similarity">
    <text evidence="1">Belongs to the SbcD family.</text>
</comment>
<dbReference type="InterPro" id="IPR014577">
    <property type="entry name" value="UCP033093_metalloPase"/>
</dbReference>
<evidence type="ECO:0000313" key="9">
    <source>
        <dbReference type="Proteomes" id="UP000219688"/>
    </source>
</evidence>
<sequence length="422" mass="45440">MVRFLHTADWQIGMTRRFLTAEAQARFSAARVDVVHRIGRLARQQDCAFVIVCGDVFEHDQLTPQTVRRTLEALRTVEVPVYLLPGNHDHLGPMSVWSTPLMAEELLDHVHVLDRPGVHAVAPGVELVAVPWHGKHPQSDLVAPVLAGMDVPPAGTVRVLAAHGPTDLLDADGRHRAAIPVAPLREALSAGRLHYVALGDRHSRTEVGDPAIWYAGAPEPTAWREERPGDVLVVEVDTPPAAEGRTQVRVTPHRVATWSFLTLDRRVDSESDLDALDSELGALPDKDRTVVRLGLRGTLGLAQHARLEELLGRHEDLLGALDRPARHNDVVLAGDDDIVDLGLGGFLATAVEDIRAMAGGVPGDRSTPAAGTTEEFELEGRPGGRDGGAVRGVAFTPGEPDDAASAQDALTLLYRLARGGSR</sequence>
<dbReference type="AlphaFoldDB" id="A0A285VQU6"/>
<proteinExistence type="inferred from homology"/>